<accession>A0A1H3HTA4</accession>
<organism evidence="11 12">
    <name type="scientific">Micromonospora pattaloongensis</name>
    <dbReference type="NCBI Taxonomy" id="405436"/>
    <lineage>
        <taxon>Bacteria</taxon>
        <taxon>Bacillati</taxon>
        <taxon>Actinomycetota</taxon>
        <taxon>Actinomycetes</taxon>
        <taxon>Micromonosporales</taxon>
        <taxon>Micromonosporaceae</taxon>
        <taxon>Micromonospora</taxon>
    </lineage>
</organism>
<keyword evidence="2 10" id="KW-1003">Cell membrane</keyword>
<dbReference type="GO" id="GO:0062054">
    <property type="term" value="F:fluoride channel activity"/>
    <property type="evidence" value="ECO:0007669"/>
    <property type="project" value="UniProtKB-UniRule"/>
</dbReference>
<dbReference type="NCBIfam" id="TIGR00494">
    <property type="entry name" value="crcB"/>
    <property type="match status" value="1"/>
</dbReference>
<evidence type="ECO:0000256" key="4">
    <source>
        <dbReference type="ARBA" id="ARBA00022989"/>
    </source>
</evidence>
<evidence type="ECO:0000256" key="5">
    <source>
        <dbReference type="ARBA" id="ARBA00023136"/>
    </source>
</evidence>
<evidence type="ECO:0000313" key="11">
    <source>
        <dbReference type="EMBL" id="SDY18455.1"/>
    </source>
</evidence>
<keyword evidence="4 10" id="KW-1133">Transmembrane helix</keyword>
<evidence type="ECO:0000256" key="2">
    <source>
        <dbReference type="ARBA" id="ARBA00022475"/>
    </source>
</evidence>
<dbReference type="EMBL" id="FNPH01000001">
    <property type="protein sequence ID" value="SDY18455.1"/>
    <property type="molecule type" value="Genomic_DNA"/>
</dbReference>
<dbReference type="PANTHER" id="PTHR28259:SF1">
    <property type="entry name" value="FLUORIDE EXPORT PROTEIN 1-RELATED"/>
    <property type="match status" value="1"/>
</dbReference>
<keyword evidence="5 10" id="KW-0472">Membrane</keyword>
<dbReference type="GO" id="GO:0140114">
    <property type="term" value="P:cellular detoxification of fluoride"/>
    <property type="evidence" value="ECO:0007669"/>
    <property type="project" value="UniProtKB-UniRule"/>
</dbReference>
<sequence>MTLLLVMAGGAVGAAARFLTDRAVTARFGRALPWGTLTVNLAGSFLLGLLAGAGAALPGWLGALLGTGFCGALTTYSTFGYETVHLAVGGGNGRRRALLNVVLTLSVGLAAATLGWLVAPGSPG</sequence>
<dbReference type="Pfam" id="PF02537">
    <property type="entry name" value="CRCB"/>
    <property type="match status" value="1"/>
</dbReference>
<dbReference type="GO" id="GO:0046872">
    <property type="term" value="F:metal ion binding"/>
    <property type="evidence" value="ECO:0007669"/>
    <property type="project" value="UniProtKB-KW"/>
</dbReference>
<keyword evidence="6 10" id="KW-0407">Ion channel</keyword>
<comment type="activity regulation">
    <text evidence="10">Na(+) is not transported, but it plays an essential structural role and its presence is essential for fluoride channel function.</text>
</comment>
<evidence type="ECO:0000256" key="8">
    <source>
        <dbReference type="ARBA" id="ARBA00035585"/>
    </source>
</evidence>
<evidence type="ECO:0000256" key="1">
    <source>
        <dbReference type="ARBA" id="ARBA00004651"/>
    </source>
</evidence>
<gene>
    <name evidence="10" type="primary">fluC</name>
    <name evidence="10" type="synonym">crcB</name>
    <name evidence="11" type="ORF">SAMN05444365_101972</name>
</gene>
<comment type="function">
    <text evidence="9 10">Fluoride-specific ion channel. Important for reducing fluoride concentration in the cell, thus reducing its toxicity.</text>
</comment>
<dbReference type="PANTHER" id="PTHR28259">
    <property type="entry name" value="FLUORIDE EXPORT PROTEIN 1-RELATED"/>
    <property type="match status" value="1"/>
</dbReference>
<feature type="binding site" evidence="10">
    <location>
        <position position="74"/>
    </location>
    <ligand>
        <name>Na(+)</name>
        <dbReference type="ChEBI" id="CHEBI:29101"/>
        <note>structural</note>
    </ligand>
</feature>
<evidence type="ECO:0000256" key="3">
    <source>
        <dbReference type="ARBA" id="ARBA00022692"/>
    </source>
</evidence>
<dbReference type="STRING" id="405436.SAMN05444365_101972"/>
<dbReference type="HAMAP" id="MF_00454">
    <property type="entry name" value="FluC"/>
    <property type="match status" value="1"/>
</dbReference>
<dbReference type="InterPro" id="IPR003691">
    <property type="entry name" value="FluC"/>
</dbReference>
<evidence type="ECO:0000256" key="9">
    <source>
        <dbReference type="ARBA" id="ARBA00049940"/>
    </source>
</evidence>
<keyword evidence="10" id="KW-0813">Transport</keyword>
<keyword evidence="10" id="KW-0479">Metal-binding</keyword>
<evidence type="ECO:0000256" key="7">
    <source>
        <dbReference type="ARBA" id="ARBA00035120"/>
    </source>
</evidence>
<reference evidence="12" key="1">
    <citation type="submission" date="2016-10" db="EMBL/GenBank/DDBJ databases">
        <authorList>
            <person name="Varghese N."/>
            <person name="Submissions S."/>
        </authorList>
    </citation>
    <scope>NUCLEOTIDE SEQUENCE [LARGE SCALE GENOMIC DNA]</scope>
    <source>
        <strain evidence="12">DSM 45245</strain>
    </source>
</reference>
<keyword evidence="3 10" id="KW-0812">Transmembrane</keyword>
<comment type="subcellular location">
    <subcellularLocation>
        <location evidence="1 10">Cell membrane</location>
        <topology evidence="1 10">Multi-pass membrane protein</topology>
    </subcellularLocation>
</comment>
<feature type="transmembrane region" description="Helical" evidence="10">
    <location>
        <begin position="97"/>
        <end position="119"/>
    </location>
</feature>
<evidence type="ECO:0000256" key="6">
    <source>
        <dbReference type="ARBA" id="ARBA00023303"/>
    </source>
</evidence>
<keyword evidence="10" id="KW-0915">Sodium</keyword>
<evidence type="ECO:0000256" key="10">
    <source>
        <dbReference type="HAMAP-Rule" id="MF_00454"/>
    </source>
</evidence>
<keyword evidence="12" id="KW-1185">Reference proteome</keyword>
<feature type="binding site" evidence="10">
    <location>
        <position position="71"/>
    </location>
    <ligand>
        <name>Na(+)</name>
        <dbReference type="ChEBI" id="CHEBI:29101"/>
        <note>structural</note>
    </ligand>
</feature>
<dbReference type="AlphaFoldDB" id="A0A1H3HTA4"/>
<feature type="transmembrane region" description="Helical" evidence="10">
    <location>
        <begin position="46"/>
        <end position="76"/>
    </location>
</feature>
<comment type="similarity">
    <text evidence="7 10">Belongs to the fluoride channel Fluc/FEX (TC 1.A.43) family.</text>
</comment>
<evidence type="ECO:0000313" key="12">
    <source>
        <dbReference type="Proteomes" id="UP000242415"/>
    </source>
</evidence>
<proteinExistence type="inferred from homology"/>
<comment type="caution">
    <text evidence="10">Lacks conserved residue(s) required for the propagation of feature annotation.</text>
</comment>
<keyword evidence="10" id="KW-0406">Ion transport</keyword>
<name>A0A1H3HTA4_9ACTN</name>
<dbReference type="Proteomes" id="UP000242415">
    <property type="component" value="Unassembled WGS sequence"/>
</dbReference>
<comment type="catalytic activity">
    <reaction evidence="8">
        <text>fluoride(in) = fluoride(out)</text>
        <dbReference type="Rhea" id="RHEA:76159"/>
        <dbReference type="ChEBI" id="CHEBI:17051"/>
    </reaction>
    <physiologicalReaction direction="left-to-right" evidence="8">
        <dbReference type="Rhea" id="RHEA:76160"/>
    </physiologicalReaction>
</comment>
<dbReference type="RefSeq" id="WP_091551795.1">
    <property type="nucleotide sequence ID" value="NZ_FNPH01000001.1"/>
</dbReference>
<protein>
    <recommendedName>
        <fullName evidence="10">Fluoride-specific ion channel FluC</fullName>
    </recommendedName>
</protein>
<dbReference type="GO" id="GO:0005886">
    <property type="term" value="C:plasma membrane"/>
    <property type="evidence" value="ECO:0007669"/>
    <property type="project" value="UniProtKB-SubCell"/>
</dbReference>